<proteinExistence type="predicted"/>
<evidence type="ECO:0000313" key="1">
    <source>
        <dbReference type="EMBL" id="HHQ15415.1"/>
    </source>
</evidence>
<reference evidence="1" key="1">
    <citation type="journal article" date="2020" name="mSystems">
        <title>Genome- and Community-Level Interaction Insights into Carbon Utilization and Element Cycling Functions of Hydrothermarchaeota in Hydrothermal Sediment.</title>
        <authorList>
            <person name="Zhou Z."/>
            <person name="Liu Y."/>
            <person name="Xu W."/>
            <person name="Pan J."/>
            <person name="Luo Z.H."/>
            <person name="Li M."/>
        </authorList>
    </citation>
    <scope>NUCLEOTIDE SEQUENCE [LARGE SCALE GENOMIC DNA]</scope>
    <source>
        <strain evidence="1">SpSt-106</strain>
    </source>
</reference>
<protein>
    <recommendedName>
        <fullName evidence="2">Nucleotidyl transferase AbiEii/AbiGii toxin family protein</fullName>
    </recommendedName>
</protein>
<dbReference type="Gene3D" id="3.10.450.620">
    <property type="entry name" value="JHP933, nucleotidyltransferase-like core domain"/>
    <property type="match status" value="1"/>
</dbReference>
<sequence>MELKVKKLLKEHKEVVEKIFPVLEKGDFYLAGGTALYYYLKHRYSVDLDFFTQKDIDFREFYQNFSSEEIKTISKDTIHAKVKEVNVSFFFYPYPLLKTFLHLNSLKLASLEDILCMKINAIILRGSRKDFIDVYFIMKSLKMKSNEAIKLFVKKFGKYEELVIKKALTYFEDAEKEPEIPIFKKFSWNSIKNFFIKEFAKI</sequence>
<dbReference type="Pfam" id="PF08843">
    <property type="entry name" value="AbiEii"/>
    <property type="match status" value="2"/>
</dbReference>
<dbReference type="InterPro" id="IPR014942">
    <property type="entry name" value="AbiEii"/>
</dbReference>
<dbReference type="AlphaFoldDB" id="A0A7V5XFB7"/>
<gene>
    <name evidence="1" type="ORF">ENM15_01140</name>
</gene>
<comment type="caution">
    <text evidence="1">The sequence shown here is derived from an EMBL/GenBank/DDBJ whole genome shotgun (WGS) entry which is preliminary data.</text>
</comment>
<organism evidence="1">
    <name type="scientific">Thermodesulfobacterium geofontis</name>
    <dbReference type="NCBI Taxonomy" id="1295609"/>
    <lineage>
        <taxon>Bacteria</taxon>
        <taxon>Pseudomonadati</taxon>
        <taxon>Thermodesulfobacteriota</taxon>
        <taxon>Thermodesulfobacteria</taxon>
        <taxon>Thermodesulfobacteriales</taxon>
        <taxon>Thermodesulfobacteriaceae</taxon>
        <taxon>Thermodesulfobacterium</taxon>
    </lineage>
</organism>
<dbReference type="EMBL" id="DRWR01000021">
    <property type="protein sequence ID" value="HHQ15415.1"/>
    <property type="molecule type" value="Genomic_DNA"/>
</dbReference>
<name>A0A7V5XFB7_9BACT</name>
<accession>A0A7V5XFB7</accession>
<evidence type="ECO:0008006" key="2">
    <source>
        <dbReference type="Google" id="ProtNLM"/>
    </source>
</evidence>